<comment type="caution">
    <text evidence="1">The sequence shown here is derived from an EMBL/GenBank/DDBJ whole genome shotgun (WGS) entry which is preliminary data.</text>
</comment>
<sequence>MSSILGNICSSKEFIAHASVSTAPEKQIKAVPARIIENQGILASKACGASLSYHCPVGVKNDHGLFGESLLPSENVRRQGEEKEVINDGRNILCKKGIWEMMVMQWILEGLSEAERLIIFKKLEGHLNLLNV</sequence>
<proteinExistence type="predicted"/>
<evidence type="ECO:0000313" key="1">
    <source>
        <dbReference type="EMBL" id="KAL2501389.1"/>
    </source>
</evidence>
<name>A0ABD1SME8_9LAMI</name>
<evidence type="ECO:0000313" key="2">
    <source>
        <dbReference type="Proteomes" id="UP001604277"/>
    </source>
</evidence>
<reference evidence="2" key="1">
    <citation type="submission" date="2024-07" db="EMBL/GenBank/DDBJ databases">
        <title>Two chromosome-level genome assemblies of Korean endemic species Abeliophyllum distichum and Forsythia ovata (Oleaceae).</title>
        <authorList>
            <person name="Jang H."/>
        </authorList>
    </citation>
    <scope>NUCLEOTIDE SEQUENCE [LARGE SCALE GENOMIC DNA]</scope>
</reference>
<keyword evidence="2" id="KW-1185">Reference proteome</keyword>
<accession>A0ABD1SME8</accession>
<dbReference type="Proteomes" id="UP001604277">
    <property type="component" value="Unassembled WGS sequence"/>
</dbReference>
<gene>
    <name evidence="1" type="ORF">Fot_35237</name>
</gene>
<dbReference type="AlphaFoldDB" id="A0ABD1SME8"/>
<organism evidence="1 2">
    <name type="scientific">Forsythia ovata</name>
    <dbReference type="NCBI Taxonomy" id="205694"/>
    <lineage>
        <taxon>Eukaryota</taxon>
        <taxon>Viridiplantae</taxon>
        <taxon>Streptophyta</taxon>
        <taxon>Embryophyta</taxon>
        <taxon>Tracheophyta</taxon>
        <taxon>Spermatophyta</taxon>
        <taxon>Magnoliopsida</taxon>
        <taxon>eudicotyledons</taxon>
        <taxon>Gunneridae</taxon>
        <taxon>Pentapetalae</taxon>
        <taxon>asterids</taxon>
        <taxon>lamiids</taxon>
        <taxon>Lamiales</taxon>
        <taxon>Oleaceae</taxon>
        <taxon>Forsythieae</taxon>
        <taxon>Forsythia</taxon>
    </lineage>
</organism>
<dbReference type="EMBL" id="JBFOLJ010000010">
    <property type="protein sequence ID" value="KAL2501389.1"/>
    <property type="molecule type" value="Genomic_DNA"/>
</dbReference>
<protein>
    <submittedName>
        <fullName evidence="1">Uncharacterized protein</fullName>
    </submittedName>
</protein>